<dbReference type="EC" id="3.1.3.89" evidence="7"/>
<dbReference type="AlphaFoldDB" id="A0A0K0FYD4"/>
<keyword evidence="9" id="KW-0479">Metal-binding</keyword>
<dbReference type="GO" id="GO:0046872">
    <property type="term" value="F:metal ion binding"/>
    <property type="evidence" value="ECO:0007669"/>
    <property type="project" value="UniProtKB-KW"/>
</dbReference>
<dbReference type="STRING" id="75913.A0A0K0FYD4"/>
<reference evidence="14" key="2">
    <citation type="submission" date="2015-08" db="UniProtKB">
        <authorList>
            <consortium name="WormBaseParasite"/>
        </authorList>
    </citation>
    <scope>IDENTIFICATION</scope>
</reference>
<dbReference type="Pfam" id="PF13023">
    <property type="entry name" value="HD_3"/>
    <property type="match status" value="1"/>
</dbReference>
<dbReference type="Proteomes" id="UP000035680">
    <property type="component" value="Unassembled WGS sequence"/>
</dbReference>
<dbReference type="PANTHER" id="PTHR11845">
    <property type="entry name" value="5'-DEOXYNUCLEOTIDASE HDDC2"/>
    <property type="match status" value="1"/>
</dbReference>
<evidence type="ECO:0000256" key="1">
    <source>
        <dbReference type="ARBA" id="ARBA00001638"/>
    </source>
</evidence>
<dbReference type="WBParaSite" id="SVE_1746000.1">
    <property type="protein sequence ID" value="SVE_1746000.1"/>
    <property type="gene ID" value="SVE_1746000"/>
</dbReference>
<keyword evidence="10" id="KW-0378">Hydrolase</keyword>
<dbReference type="Gene3D" id="1.10.3210.10">
    <property type="entry name" value="Hypothetical protein af1432"/>
    <property type="match status" value="1"/>
</dbReference>
<dbReference type="InterPro" id="IPR039356">
    <property type="entry name" value="YfbR/HDDC2"/>
</dbReference>
<evidence type="ECO:0000256" key="2">
    <source>
        <dbReference type="ARBA" id="ARBA00001936"/>
    </source>
</evidence>
<dbReference type="GO" id="GO:0002953">
    <property type="term" value="F:5'-deoxynucleotidase activity"/>
    <property type="evidence" value="ECO:0007669"/>
    <property type="project" value="UniProtKB-EC"/>
</dbReference>
<evidence type="ECO:0000256" key="9">
    <source>
        <dbReference type="ARBA" id="ARBA00022723"/>
    </source>
</evidence>
<dbReference type="PANTHER" id="PTHR11845:SF13">
    <property type="entry name" value="5'-DEOXYNUCLEOTIDASE HDDC2"/>
    <property type="match status" value="1"/>
</dbReference>
<evidence type="ECO:0000313" key="14">
    <source>
        <dbReference type="WBParaSite" id="SVE_1746000.1"/>
    </source>
</evidence>
<accession>A0A0K0FYD4</accession>
<evidence type="ECO:0000256" key="4">
    <source>
        <dbReference type="ARBA" id="ARBA00004074"/>
    </source>
</evidence>
<evidence type="ECO:0000256" key="3">
    <source>
        <dbReference type="ARBA" id="ARBA00001941"/>
    </source>
</evidence>
<feature type="domain" description="HD/PDEase" evidence="12">
    <location>
        <begin position="33"/>
        <end position="150"/>
    </location>
</feature>
<reference evidence="13" key="1">
    <citation type="submission" date="2014-07" db="EMBL/GenBank/DDBJ databases">
        <authorList>
            <person name="Martin A.A"/>
            <person name="De Silva N."/>
        </authorList>
    </citation>
    <scope>NUCLEOTIDE SEQUENCE</scope>
</reference>
<dbReference type="FunFam" id="1.10.3210.10:FF:000035">
    <property type="entry name" value="HD family hydrolase"/>
    <property type="match status" value="1"/>
</dbReference>
<dbReference type="SUPFAM" id="SSF109604">
    <property type="entry name" value="HD-domain/PDEase-like"/>
    <property type="match status" value="1"/>
</dbReference>
<evidence type="ECO:0000256" key="8">
    <source>
        <dbReference type="ARBA" id="ARBA00015933"/>
    </source>
</evidence>
<evidence type="ECO:0000259" key="12">
    <source>
        <dbReference type="SMART" id="SM00471"/>
    </source>
</evidence>
<dbReference type="InterPro" id="IPR003607">
    <property type="entry name" value="HD/PDEase_dom"/>
</dbReference>
<evidence type="ECO:0000256" key="6">
    <source>
        <dbReference type="ARBA" id="ARBA00011738"/>
    </source>
</evidence>
<evidence type="ECO:0000256" key="5">
    <source>
        <dbReference type="ARBA" id="ARBA00009999"/>
    </source>
</evidence>
<evidence type="ECO:0000256" key="10">
    <source>
        <dbReference type="ARBA" id="ARBA00022801"/>
    </source>
</evidence>
<comment type="function">
    <text evidence="4">Catalyzes the dephosphorylation of the nucleoside 5'-monophosphates deoxyadenosine monophosphate (dAMP), deoxycytidine monophosphate (dCMP), deoxyguanosine monophosphate (dGMP) and deoxythymidine monophosphate (dTMP).</text>
</comment>
<dbReference type="InterPro" id="IPR006674">
    <property type="entry name" value="HD_domain"/>
</dbReference>
<comment type="cofactor">
    <cofactor evidence="2">
        <name>Mn(2+)</name>
        <dbReference type="ChEBI" id="CHEBI:29035"/>
    </cofactor>
</comment>
<sequence length="191" mass="22655">MVNSIDILKLGEVVGNLKHLKRTGWTKWSEIKEVETVACHMYRMALFSMSIKELRPDLDIDRVIKICLVHDLAEALVGDITPHCGVSDLEKFTLEKEGFQKIINYLPKKTGDEWYEYWMEYEKQETPEARCVKQLDKYDMIAQAYYYEKTYNIDLSDFFNSTEKSFFEAPFIEWNDTLRNSRNEFKSRKCT</sequence>
<evidence type="ECO:0000313" key="13">
    <source>
        <dbReference type="Proteomes" id="UP000035680"/>
    </source>
</evidence>
<keyword evidence="13" id="KW-1185">Reference proteome</keyword>
<protein>
    <recommendedName>
        <fullName evidence="8">5'-deoxynucleotidase HDDC2</fullName>
        <ecNumber evidence="7">3.1.3.89</ecNumber>
    </recommendedName>
    <alternativeName>
        <fullName evidence="11">HD domain-containing protein 2</fullName>
    </alternativeName>
</protein>
<comment type="cofactor">
    <cofactor evidence="3">
        <name>Co(2+)</name>
        <dbReference type="ChEBI" id="CHEBI:48828"/>
    </cofactor>
</comment>
<evidence type="ECO:0000256" key="11">
    <source>
        <dbReference type="ARBA" id="ARBA00032735"/>
    </source>
</evidence>
<dbReference type="GO" id="GO:0005737">
    <property type="term" value="C:cytoplasm"/>
    <property type="evidence" value="ECO:0007669"/>
    <property type="project" value="TreeGrafter"/>
</dbReference>
<organism evidence="13 14">
    <name type="scientific">Strongyloides venezuelensis</name>
    <name type="common">Threadworm</name>
    <dbReference type="NCBI Taxonomy" id="75913"/>
    <lineage>
        <taxon>Eukaryota</taxon>
        <taxon>Metazoa</taxon>
        <taxon>Ecdysozoa</taxon>
        <taxon>Nematoda</taxon>
        <taxon>Chromadorea</taxon>
        <taxon>Rhabditida</taxon>
        <taxon>Tylenchina</taxon>
        <taxon>Panagrolaimomorpha</taxon>
        <taxon>Strongyloidoidea</taxon>
        <taxon>Strongyloididae</taxon>
        <taxon>Strongyloides</taxon>
    </lineage>
</organism>
<name>A0A0K0FYD4_STRVS</name>
<comment type="catalytic activity">
    <reaction evidence="1">
        <text>a 2'-deoxyribonucleoside 5'-phosphate + H2O = a 2'-deoxyribonucleoside + phosphate</text>
        <dbReference type="Rhea" id="RHEA:36167"/>
        <dbReference type="ChEBI" id="CHEBI:15377"/>
        <dbReference type="ChEBI" id="CHEBI:18274"/>
        <dbReference type="ChEBI" id="CHEBI:43474"/>
        <dbReference type="ChEBI" id="CHEBI:65317"/>
        <dbReference type="EC" id="3.1.3.89"/>
    </reaction>
</comment>
<comment type="subunit">
    <text evidence="6">Homodimer.</text>
</comment>
<evidence type="ECO:0000256" key="7">
    <source>
        <dbReference type="ARBA" id="ARBA00012964"/>
    </source>
</evidence>
<comment type="similarity">
    <text evidence="5">Belongs to the HDDC2 family.</text>
</comment>
<dbReference type="SMART" id="SM00471">
    <property type="entry name" value="HDc"/>
    <property type="match status" value="1"/>
</dbReference>
<proteinExistence type="inferred from homology"/>